<dbReference type="GO" id="GO:0016301">
    <property type="term" value="F:kinase activity"/>
    <property type="evidence" value="ECO:0007669"/>
    <property type="project" value="UniProtKB-KW"/>
</dbReference>
<evidence type="ECO:0000313" key="3">
    <source>
        <dbReference type="EMBL" id="ALE03050.1"/>
    </source>
</evidence>
<dbReference type="STRING" id="1318743.PU02_0236"/>
<evidence type="ECO:0000259" key="2">
    <source>
        <dbReference type="Pfam" id="PF07568"/>
    </source>
</evidence>
<feature type="transmembrane region" description="Helical" evidence="1">
    <location>
        <begin position="28"/>
        <end position="49"/>
    </location>
</feature>
<keyword evidence="3" id="KW-0418">Kinase</keyword>
<dbReference type="PATRIC" id="fig|1318743.3.peg.246"/>
<sequence length="472" mass="54145">MIDDNKMVKKTNSFSVISSFLKLVQICWLRGGIVISLLMAFLALCCIILSSYNVDRELAQLDARSKLHEQVDLILLNLTNMAVADRRYENSRDINDKLHFTKSVGELDDLLEYAGIIVHSHPRWLEWFIDFKKEIEVRKSIINAHMVALDSFPDPSVHPPLPIEMTQFHVGHLSQLIIQFLDGDDPFREEKREAIVKQDIILTLVSLIAVVGSVTFFCWVIRCLSRDIHLSKMHQQTLQSVNSSLKARVKKQTKKLLNIRKRRKEDHQYVEKLLQNIKCHIDNFLNIVASLFPLQCNNHHEDDECSVIDTAHDFIQTISTVYHYLPLTYDTGMIPLADFLGSVVHDIKLSMPVELYDKVAIKTVFAECSLPEKDATVVGIIVVALLKHSFKNVYLDQHSTHIHVALEAQHDSRVALIFADNWAGMSGQNYEQRENRSRLFIESLCARFDKKPLFEDSASRNIKVIIPLQTIP</sequence>
<reference evidence="3 4" key="1">
    <citation type="journal article" date="2015" name="Genome Announc.">
        <title>Complete Genome Sequence of Bartonella ancashensis Strain 20.00, Isolated from the Blood of a Patient with Verruga Peruana.</title>
        <authorList>
            <person name="Hang J."/>
            <person name="Mullins K.E."/>
            <person name="Clifford R.J."/>
            <person name="Onmus-Leone F."/>
            <person name="Yang Y."/>
            <person name="Jiang J."/>
            <person name="Leguia M."/>
            <person name="Kasper M.R."/>
            <person name="Maguina C."/>
            <person name="Lesho E.P."/>
            <person name="Jarman R.G."/>
            <person name="Richards A.L."/>
            <person name="Blazes D."/>
        </authorList>
    </citation>
    <scope>NUCLEOTIDE SEQUENCE [LARGE SCALE GENOMIC DNA]</scope>
    <source>
        <strain evidence="3 4">20.00</strain>
    </source>
</reference>
<keyword evidence="3" id="KW-0808">Transferase</keyword>
<dbReference type="EMBL" id="CP010401">
    <property type="protein sequence ID" value="ALE03050.1"/>
    <property type="molecule type" value="Genomic_DNA"/>
</dbReference>
<organism evidence="3 4">
    <name type="scientific">Bartonella ancashensis</name>
    <dbReference type="NCBI Taxonomy" id="1318743"/>
    <lineage>
        <taxon>Bacteria</taxon>
        <taxon>Pseudomonadati</taxon>
        <taxon>Pseudomonadota</taxon>
        <taxon>Alphaproteobacteria</taxon>
        <taxon>Hyphomicrobiales</taxon>
        <taxon>Bartonellaceae</taxon>
        <taxon>Bartonella</taxon>
    </lineage>
</organism>
<dbReference type="InterPro" id="IPR011495">
    <property type="entry name" value="Sig_transdc_His_kin_sub2_dim/P"/>
</dbReference>
<dbReference type="KEGG" id="banc:PU02_0236"/>
<keyword evidence="1" id="KW-0812">Transmembrane</keyword>
<keyword evidence="1" id="KW-0472">Membrane</keyword>
<name>A0A0M4L7B7_9HYPH</name>
<protein>
    <submittedName>
        <fullName evidence="3">Signal transduction histidine kinase</fullName>
    </submittedName>
</protein>
<feature type="transmembrane region" description="Helical" evidence="1">
    <location>
        <begin position="200"/>
        <end position="222"/>
    </location>
</feature>
<dbReference type="AlphaFoldDB" id="A0A0M4L7B7"/>
<keyword evidence="4" id="KW-1185">Reference proteome</keyword>
<evidence type="ECO:0000313" key="4">
    <source>
        <dbReference type="Proteomes" id="UP000057213"/>
    </source>
</evidence>
<evidence type="ECO:0000256" key="1">
    <source>
        <dbReference type="SAM" id="Phobius"/>
    </source>
</evidence>
<dbReference type="Pfam" id="PF07568">
    <property type="entry name" value="HisKA_2"/>
    <property type="match status" value="1"/>
</dbReference>
<dbReference type="Proteomes" id="UP000057213">
    <property type="component" value="Chromosome"/>
</dbReference>
<keyword evidence="1" id="KW-1133">Transmembrane helix</keyword>
<accession>A0A0M4L7B7</accession>
<feature type="domain" description="Signal transduction histidine kinase subgroup 2 dimerisation and phosphoacceptor" evidence="2">
    <location>
        <begin position="281"/>
        <end position="349"/>
    </location>
</feature>
<proteinExistence type="predicted"/>
<gene>
    <name evidence="3" type="ORF">PU02_0236</name>
</gene>